<accession>A0AAN7D966</accession>
<reference evidence="3 4" key="1">
    <citation type="submission" date="2022-11" db="EMBL/GenBank/DDBJ databases">
        <title>Mucor velutinosus strain NIH1002 WGS.</title>
        <authorList>
            <person name="Subramanian P."/>
            <person name="Mullikin J.C."/>
            <person name="Segre J.A."/>
            <person name="Zelazny A.M."/>
        </authorList>
    </citation>
    <scope>NUCLEOTIDE SEQUENCE [LARGE SCALE GENOMIC DNA]</scope>
    <source>
        <strain evidence="3 4">NIH1002</strain>
    </source>
</reference>
<feature type="compositionally biased region" description="Basic residues" evidence="1">
    <location>
        <begin position="42"/>
        <end position="52"/>
    </location>
</feature>
<dbReference type="InterPro" id="IPR022617">
    <property type="entry name" value="Rad60/SUMO-like_dom"/>
</dbReference>
<evidence type="ECO:0000313" key="4">
    <source>
        <dbReference type="Proteomes" id="UP001304243"/>
    </source>
</evidence>
<feature type="compositionally biased region" description="Low complexity" evidence="1">
    <location>
        <begin position="70"/>
        <end position="83"/>
    </location>
</feature>
<evidence type="ECO:0000256" key="1">
    <source>
        <dbReference type="SAM" id="MobiDB-lite"/>
    </source>
</evidence>
<dbReference type="RefSeq" id="XP_064679169.1">
    <property type="nucleotide sequence ID" value="XM_064822569.1"/>
</dbReference>
<dbReference type="InterPro" id="IPR000626">
    <property type="entry name" value="Ubiquitin-like_dom"/>
</dbReference>
<dbReference type="PROSITE" id="PS50053">
    <property type="entry name" value="UBIQUITIN_2"/>
    <property type="match status" value="1"/>
</dbReference>
<organism evidence="3 4">
    <name type="scientific">Mucor velutinosus</name>
    <dbReference type="NCBI Taxonomy" id="708070"/>
    <lineage>
        <taxon>Eukaryota</taxon>
        <taxon>Fungi</taxon>
        <taxon>Fungi incertae sedis</taxon>
        <taxon>Mucoromycota</taxon>
        <taxon>Mucoromycotina</taxon>
        <taxon>Mucoromycetes</taxon>
        <taxon>Mucorales</taxon>
        <taxon>Mucorineae</taxon>
        <taxon>Mucoraceae</taxon>
        <taxon>Mucor</taxon>
    </lineage>
</organism>
<proteinExistence type="predicted"/>
<protein>
    <recommendedName>
        <fullName evidence="2">Ubiquitin-like domain-containing protein</fullName>
    </recommendedName>
</protein>
<feature type="compositionally biased region" description="Low complexity" evidence="1">
    <location>
        <begin position="110"/>
        <end position="122"/>
    </location>
</feature>
<dbReference type="Gene3D" id="3.10.20.90">
    <property type="entry name" value="Phosphatidylinositol 3-kinase Catalytic Subunit, Chain A, domain 1"/>
    <property type="match status" value="2"/>
</dbReference>
<comment type="caution">
    <text evidence="3">The sequence shown here is derived from an EMBL/GenBank/DDBJ whole genome shotgun (WGS) entry which is preliminary data.</text>
</comment>
<dbReference type="PANTHER" id="PTHR10562">
    <property type="entry name" value="SMALL UBIQUITIN-RELATED MODIFIER"/>
    <property type="match status" value="1"/>
</dbReference>
<feature type="region of interest" description="Disordered" evidence="1">
    <location>
        <begin position="26"/>
        <end position="122"/>
    </location>
</feature>
<dbReference type="CDD" id="cd17080">
    <property type="entry name" value="Ubl_SLD2_Esc2_like"/>
    <property type="match status" value="1"/>
</dbReference>
<evidence type="ECO:0000259" key="2">
    <source>
        <dbReference type="PROSITE" id="PS50053"/>
    </source>
</evidence>
<gene>
    <name evidence="3" type="ORF">ATC70_003204</name>
</gene>
<feature type="domain" description="Ubiquitin-like" evidence="2">
    <location>
        <begin position="316"/>
        <end position="386"/>
    </location>
</feature>
<keyword evidence="4" id="KW-1185">Reference proteome</keyword>
<dbReference type="InterPro" id="IPR029071">
    <property type="entry name" value="Ubiquitin-like_domsf"/>
</dbReference>
<evidence type="ECO:0000313" key="3">
    <source>
        <dbReference type="EMBL" id="KAK4512503.1"/>
    </source>
</evidence>
<dbReference type="Proteomes" id="UP001304243">
    <property type="component" value="Unassembled WGS sequence"/>
</dbReference>
<dbReference type="CDD" id="cd01763">
    <property type="entry name" value="Ubl_SUMO_like"/>
    <property type="match status" value="1"/>
</dbReference>
<dbReference type="AlphaFoldDB" id="A0AAN7D966"/>
<dbReference type="EMBL" id="JASEJX010000021">
    <property type="protein sequence ID" value="KAK4512503.1"/>
    <property type="molecule type" value="Genomic_DNA"/>
</dbReference>
<sequence length="386" mass="43236">MSDFDIAKTQTGPSFLESLKRRKAFGLAESDDEDSIPTKAAKEKHPKKKKKKSPEPISEDEQETTKRPSSRTASRSPSPSTTTQSNVNPYLASVIDLDNISFTPQPKPTTPASQQSTQNTQSSVNVIDLSDEDQDGDDVGVDDLDPDLAALAHSIVPGSSTQPEKIVIKIQYTHNYDLSNLAESTVKGIKFFEKPIKFKVMDNTQFRVLLTSFCATKKYLNVDDVYLTYNDDIVFLSGTPASVGMTSMGTHKMEIYPKGCYDKMMADKEEQRQKERMRHLNGIENEDDMYSEKDSIANAASFSETPANDEPEEERVRLSLRTGDNKKMPFRVKATTTLRELVNAFRERAGISENVQLSFEGEIMDLSQTIEETDLEDEDIVEVITQ</sequence>
<dbReference type="Pfam" id="PF11976">
    <property type="entry name" value="Rad60-SLD"/>
    <property type="match status" value="1"/>
</dbReference>
<dbReference type="SUPFAM" id="SSF54236">
    <property type="entry name" value="Ubiquitin-like"/>
    <property type="match status" value="1"/>
</dbReference>
<dbReference type="GeneID" id="89946906"/>
<name>A0AAN7D966_9FUNG</name>